<accession>A0A7S2YRJ7</accession>
<reference evidence="2" key="1">
    <citation type="submission" date="2021-01" db="EMBL/GenBank/DDBJ databases">
        <authorList>
            <person name="Corre E."/>
            <person name="Pelletier E."/>
            <person name="Niang G."/>
            <person name="Scheremetjew M."/>
            <person name="Finn R."/>
            <person name="Kale V."/>
            <person name="Holt S."/>
            <person name="Cochrane G."/>
            <person name="Meng A."/>
            <person name="Brown T."/>
            <person name="Cohen L."/>
        </authorList>
    </citation>
    <scope>NUCLEOTIDE SEQUENCE</scope>
    <source>
        <strain evidence="2">CCMP125</strain>
    </source>
</reference>
<protein>
    <submittedName>
        <fullName evidence="2">Uncharacterized protein</fullName>
    </submittedName>
</protein>
<feature type="region of interest" description="Disordered" evidence="1">
    <location>
        <begin position="261"/>
        <end position="292"/>
    </location>
</feature>
<evidence type="ECO:0000313" key="2">
    <source>
        <dbReference type="EMBL" id="CAD9990980.1"/>
    </source>
</evidence>
<proteinExistence type="predicted"/>
<gene>
    <name evidence="2" type="ORF">APAL1065_LOCUS25158</name>
</gene>
<sequence>MTGATTASILTRVQAWNEQGVACLQCGDYVQAQHLFQQGLHVLEAHYEHGEDEEPGSSQGFVLIPVSTQQAPASVRERALLAQDRLNAFALYDQAFVWNILTSPQEPEEQRLVPLCLSVLAFNLGLCYHLQAWTSSCPQQQQQETSTSTTATQCQDAILCYRMVDGIVATLQQDIEEDGHCRDQEMSHHPRTIAPTVHLELASLNNACCLHHAQFVNLEATEACLDRMETLLFDVTDGGDVALPPGLRVFGLNASTVMARDTDELQDEDSMDCCSPEEEDREAKSSSSLSLHATDTADNMSTTATSCFTFMAPVA</sequence>
<feature type="compositionally biased region" description="Acidic residues" evidence="1">
    <location>
        <begin position="264"/>
        <end position="280"/>
    </location>
</feature>
<organism evidence="2">
    <name type="scientific">Entomoneis paludosa</name>
    <dbReference type="NCBI Taxonomy" id="265537"/>
    <lineage>
        <taxon>Eukaryota</taxon>
        <taxon>Sar</taxon>
        <taxon>Stramenopiles</taxon>
        <taxon>Ochrophyta</taxon>
        <taxon>Bacillariophyta</taxon>
        <taxon>Bacillariophyceae</taxon>
        <taxon>Bacillariophycidae</taxon>
        <taxon>Entomoneidaceae</taxon>
        <taxon>Entomoneis</taxon>
    </lineage>
</organism>
<dbReference type="EMBL" id="HBHT01037453">
    <property type="protein sequence ID" value="CAD9990980.1"/>
    <property type="molecule type" value="Transcribed_RNA"/>
</dbReference>
<evidence type="ECO:0000256" key="1">
    <source>
        <dbReference type="SAM" id="MobiDB-lite"/>
    </source>
</evidence>
<dbReference type="AlphaFoldDB" id="A0A7S2YRJ7"/>
<name>A0A7S2YRJ7_9STRA</name>